<dbReference type="AlphaFoldDB" id="A0A078AYB8"/>
<organism evidence="2 3">
    <name type="scientific">Stylonychia lemnae</name>
    <name type="common">Ciliate</name>
    <dbReference type="NCBI Taxonomy" id="5949"/>
    <lineage>
        <taxon>Eukaryota</taxon>
        <taxon>Sar</taxon>
        <taxon>Alveolata</taxon>
        <taxon>Ciliophora</taxon>
        <taxon>Intramacronucleata</taxon>
        <taxon>Spirotrichea</taxon>
        <taxon>Stichotrichia</taxon>
        <taxon>Sporadotrichida</taxon>
        <taxon>Oxytrichidae</taxon>
        <taxon>Stylonychinae</taxon>
        <taxon>Stylonychia</taxon>
    </lineage>
</organism>
<feature type="transmembrane region" description="Helical" evidence="1">
    <location>
        <begin position="17"/>
        <end position="36"/>
    </location>
</feature>
<keyword evidence="1" id="KW-0812">Transmembrane</keyword>
<feature type="transmembrane region" description="Helical" evidence="1">
    <location>
        <begin position="88"/>
        <end position="104"/>
    </location>
</feature>
<evidence type="ECO:0000313" key="3">
    <source>
        <dbReference type="Proteomes" id="UP000039865"/>
    </source>
</evidence>
<evidence type="ECO:0000313" key="2">
    <source>
        <dbReference type="EMBL" id="CDW87395.1"/>
    </source>
</evidence>
<reference evidence="2 3" key="1">
    <citation type="submission" date="2014-06" db="EMBL/GenBank/DDBJ databases">
        <authorList>
            <person name="Swart Estienne"/>
        </authorList>
    </citation>
    <scope>NUCLEOTIDE SEQUENCE [LARGE SCALE GENOMIC DNA]</scope>
    <source>
        <strain evidence="2 3">130c</strain>
    </source>
</reference>
<accession>A0A078AYB8</accession>
<dbReference type="Proteomes" id="UP000039865">
    <property type="component" value="Unassembled WGS sequence"/>
</dbReference>
<keyword evidence="1" id="KW-1133">Transmembrane helix</keyword>
<keyword evidence="1" id="KW-0472">Membrane</keyword>
<keyword evidence="3" id="KW-1185">Reference proteome</keyword>
<proteinExistence type="predicted"/>
<evidence type="ECO:0008006" key="4">
    <source>
        <dbReference type="Google" id="ProtNLM"/>
    </source>
</evidence>
<evidence type="ECO:0000256" key="1">
    <source>
        <dbReference type="SAM" id="Phobius"/>
    </source>
</evidence>
<sequence>MDSGISRITQLGFEIKATFSTLICSNIFLTFLLLIYDLANFNFIPVNKLQKIMFHNQEFLKDDPDDDSDDYYPINMFFHQMGYQSKNFIINTGLLFFIGLLYKFKNLQAENQKNRIGSLYETLNLKSRWTMIWLTQPKDQILDGFQLVQLLSIQLPIL</sequence>
<dbReference type="InParanoid" id="A0A078AYB8"/>
<protein>
    <recommendedName>
        <fullName evidence="4">Transmembrane protein</fullName>
    </recommendedName>
</protein>
<dbReference type="EMBL" id="CCKQ01015575">
    <property type="protein sequence ID" value="CDW87395.1"/>
    <property type="molecule type" value="Genomic_DNA"/>
</dbReference>
<gene>
    <name evidence="2" type="primary">Contig1807.g1956</name>
    <name evidence="2" type="ORF">STYLEM_16498</name>
</gene>
<name>A0A078AYB8_STYLE</name>